<protein>
    <recommendedName>
        <fullName evidence="3">RNA-directed DNA polymerase from mobile element jockey-like</fullName>
    </recommendedName>
</protein>
<sequence>MLDLVLTNWDHDIAVEKSTSYLSKVDQYHPPIEITISLPKIKSLKCKPFLQRNFFKADYNQINERLSSIDWHDQLNKCSSVDDSVAKFYSIIGKIIEENVPKYNCNRNSKYPRWYSKNLIKLLKEKEKHRKLFKIFGNKLDEYEYDLLKERTTKLIDKLYVAYCDRVEELIIKYPKNFWSYTKSKRKVKSTIPGTMKLGNGYANDSEGVANLFAEHFSSVYLAKSHNTVPFDCLAMSKTNVRSKRDGN</sequence>
<dbReference type="OrthoDB" id="7415700at2759"/>
<dbReference type="EMBL" id="OV170226">
    <property type="protein sequence ID" value="CAH0727173.1"/>
    <property type="molecule type" value="Genomic_DNA"/>
</dbReference>
<dbReference type="GO" id="GO:0007508">
    <property type="term" value="P:larval heart development"/>
    <property type="evidence" value="ECO:0007669"/>
    <property type="project" value="TreeGrafter"/>
</dbReference>
<dbReference type="GO" id="GO:0031012">
    <property type="term" value="C:extracellular matrix"/>
    <property type="evidence" value="ECO:0007669"/>
    <property type="project" value="TreeGrafter"/>
</dbReference>
<evidence type="ECO:0000313" key="1">
    <source>
        <dbReference type="EMBL" id="CAH0727173.1"/>
    </source>
</evidence>
<accession>A0A8J9UW31</accession>
<reference evidence="1" key="1">
    <citation type="submission" date="2021-12" db="EMBL/GenBank/DDBJ databases">
        <authorList>
            <person name="Martin H S."/>
        </authorList>
    </citation>
    <scope>NUCLEOTIDE SEQUENCE</scope>
</reference>
<feature type="non-terminal residue" evidence="1">
    <location>
        <position position="248"/>
    </location>
</feature>
<gene>
    <name evidence="1" type="ORF">BINO364_LOCUS12548</name>
</gene>
<dbReference type="PANTHER" id="PTHR33395">
    <property type="entry name" value="TRANSCRIPTASE, PUTATIVE-RELATED-RELATED"/>
    <property type="match status" value="1"/>
</dbReference>
<proteinExistence type="predicted"/>
<keyword evidence="2" id="KW-1185">Reference proteome</keyword>
<evidence type="ECO:0000313" key="2">
    <source>
        <dbReference type="Proteomes" id="UP000838878"/>
    </source>
</evidence>
<name>A0A8J9UW31_9NEOP</name>
<dbReference type="GO" id="GO:0061343">
    <property type="term" value="P:cell adhesion involved in heart morphogenesis"/>
    <property type="evidence" value="ECO:0007669"/>
    <property type="project" value="TreeGrafter"/>
</dbReference>
<organism evidence="1 2">
    <name type="scientific">Brenthis ino</name>
    <name type="common">lesser marbled fritillary</name>
    <dbReference type="NCBI Taxonomy" id="405034"/>
    <lineage>
        <taxon>Eukaryota</taxon>
        <taxon>Metazoa</taxon>
        <taxon>Ecdysozoa</taxon>
        <taxon>Arthropoda</taxon>
        <taxon>Hexapoda</taxon>
        <taxon>Insecta</taxon>
        <taxon>Pterygota</taxon>
        <taxon>Neoptera</taxon>
        <taxon>Endopterygota</taxon>
        <taxon>Lepidoptera</taxon>
        <taxon>Glossata</taxon>
        <taxon>Ditrysia</taxon>
        <taxon>Papilionoidea</taxon>
        <taxon>Nymphalidae</taxon>
        <taxon>Heliconiinae</taxon>
        <taxon>Argynnini</taxon>
        <taxon>Brenthis</taxon>
    </lineage>
</organism>
<dbReference type="Proteomes" id="UP000838878">
    <property type="component" value="Chromosome 6"/>
</dbReference>
<dbReference type="AlphaFoldDB" id="A0A8J9UW31"/>
<evidence type="ECO:0008006" key="3">
    <source>
        <dbReference type="Google" id="ProtNLM"/>
    </source>
</evidence>
<dbReference type="PANTHER" id="PTHR33395:SF22">
    <property type="entry name" value="REVERSE TRANSCRIPTASE DOMAIN-CONTAINING PROTEIN"/>
    <property type="match status" value="1"/>
</dbReference>